<dbReference type="Gene3D" id="1.10.510.10">
    <property type="entry name" value="Transferase(Phosphotransferase) domain 1"/>
    <property type="match status" value="1"/>
</dbReference>
<evidence type="ECO:0000256" key="6">
    <source>
        <dbReference type="PROSITE-ProRule" id="PRU10141"/>
    </source>
</evidence>
<feature type="domain" description="Protein kinase" evidence="8">
    <location>
        <begin position="30"/>
        <end position="292"/>
    </location>
</feature>
<keyword evidence="11" id="KW-1185">Reference proteome</keyword>
<evidence type="ECO:0000259" key="8">
    <source>
        <dbReference type="PROSITE" id="PS50011"/>
    </source>
</evidence>
<sequence length="697" mass="78559">MASRSNSNTLSKETEKKLQSILKDTPDFQFDLLEHIGTGSYGEVFKAKILETNQLAAVKVIRLEVGEELDDVLNEVNFLKSCAHKNVVAYHGCFMKKGNVKGQKYISIAMEYCGGGSVEGCYKALKGPLNEDEISSIIKESLSGLNFLHSCRKLHRGIKCGNILLTESGDVKLADFGVSTQITKTLSKRHTFIGTPYWMAPEVITSEQCGTEYDYKADIWSLGITAIEMTQCAPPMFDMHPMRVLFMIPNLDPPKITQGTWSPEFHDFISKCLQKNPDNRPTAEELLNHPFVKKATNVQGTIVNLIQRSREARHNNGENDFDDDEDAESDNDNESHTENIIVNQPENSPTSPSDKILETMTDDTTKKIKFDTTRVCRVNIPITCADFYEDLLLFGTENGLYSYPLNEPGGKLRLLSTRKYLQLNVIEEIGTIVSRSGNLPNLIKGWTGKYDIVSIHSLKSITNLKKAKKFETETKIKKLKETKGCYYYSITKIGNSVYLSVAKTNSILIMKYAPQPFNKFMKLKEINIDTHVTHMEVIEYDSKELQLCITSPTGFQIINLTSVTCENINFDNPEVTGPSLRSVLFSDKIFYGYNNMAVVAPLEEINKKIDIIKWKEPITYIEKFGKNHIVTGSSCEALVYDSTGNIVHIFETKQNTDKKLSLLVSKNDQLYLSFTAQSKDEKGMLTTISTVLRVRLQ</sequence>
<reference evidence="10 11" key="1">
    <citation type="submission" date="2016-08" db="EMBL/GenBank/DDBJ databases">
        <title>A Parts List for Fungal Cellulosomes Revealed by Comparative Genomics.</title>
        <authorList>
            <consortium name="DOE Joint Genome Institute"/>
            <person name="Haitjema C.H."/>
            <person name="Gilmore S.P."/>
            <person name="Henske J.K."/>
            <person name="Solomon K.V."/>
            <person name="De Groot R."/>
            <person name="Kuo A."/>
            <person name="Mondo S.J."/>
            <person name="Salamov A.A."/>
            <person name="Labutti K."/>
            <person name="Zhao Z."/>
            <person name="Chiniquy J."/>
            <person name="Barry K."/>
            <person name="Brewer H.M."/>
            <person name="Purvine S.O."/>
            <person name="Wright A.T."/>
            <person name="Boxma B."/>
            <person name="Van Alen T."/>
            <person name="Hackstein J.H."/>
            <person name="Baker S.E."/>
            <person name="Grigoriev I.V."/>
            <person name="O'Malley M.A."/>
        </authorList>
    </citation>
    <scope>NUCLEOTIDE SEQUENCE [LARGE SCALE GENOMIC DNA]</scope>
    <source>
        <strain evidence="10 11">S4</strain>
    </source>
</reference>
<dbReference type="InterPro" id="IPR050629">
    <property type="entry name" value="STE20/SPS1-PAK"/>
</dbReference>
<organism evidence="10 11">
    <name type="scientific">Anaeromyces robustus</name>
    <dbReference type="NCBI Taxonomy" id="1754192"/>
    <lineage>
        <taxon>Eukaryota</taxon>
        <taxon>Fungi</taxon>
        <taxon>Fungi incertae sedis</taxon>
        <taxon>Chytridiomycota</taxon>
        <taxon>Chytridiomycota incertae sedis</taxon>
        <taxon>Neocallimastigomycetes</taxon>
        <taxon>Neocallimastigales</taxon>
        <taxon>Neocallimastigaceae</taxon>
        <taxon>Anaeromyces</taxon>
    </lineage>
</organism>
<feature type="region of interest" description="Disordered" evidence="7">
    <location>
        <begin position="308"/>
        <end position="355"/>
    </location>
</feature>
<dbReference type="Pfam" id="PF00780">
    <property type="entry name" value="CNH"/>
    <property type="match status" value="1"/>
</dbReference>
<dbReference type="FunFam" id="1.10.510.10:FF:000837">
    <property type="entry name" value="STE family protein kinase"/>
    <property type="match status" value="1"/>
</dbReference>
<dbReference type="InterPro" id="IPR017441">
    <property type="entry name" value="Protein_kinase_ATP_BS"/>
</dbReference>
<evidence type="ECO:0000256" key="4">
    <source>
        <dbReference type="ARBA" id="ARBA00022741"/>
    </source>
</evidence>
<evidence type="ECO:0000256" key="3">
    <source>
        <dbReference type="ARBA" id="ARBA00022490"/>
    </source>
</evidence>
<keyword evidence="10" id="KW-0808">Transferase</keyword>
<keyword evidence="4 6" id="KW-0547">Nucleotide-binding</keyword>
<dbReference type="Proteomes" id="UP000193944">
    <property type="component" value="Unassembled WGS sequence"/>
</dbReference>
<dbReference type="PROSITE" id="PS50011">
    <property type="entry name" value="PROTEIN_KINASE_DOM"/>
    <property type="match status" value="1"/>
</dbReference>
<dbReference type="EMBL" id="MCFG01000003">
    <property type="protein sequence ID" value="ORX87998.1"/>
    <property type="molecule type" value="Genomic_DNA"/>
</dbReference>
<feature type="compositionally biased region" description="Polar residues" evidence="7">
    <location>
        <begin position="338"/>
        <end position="353"/>
    </location>
</feature>
<gene>
    <name evidence="10" type="ORF">BCR32DRAFT_263867</name>
</gene>
<dbReference type="InterPro" id="IPR011009">
    <property type="entry name" value="Kinase-like_dom_sf"/>
</dbReference>
<feature type="compositionally biased region" description="Basic and acidic residues" evidence="7">
    <location>
        <begin position="308"/>
        <end position="317"/>
    </location>
</feature>
<comment type="caution">
    <text evidence="10">The sequence shown here is derived from an EMBL/GenBank/DDBJ whole genome shotgun (WGS) entry which is preliminary data.</text>
</comment>
<feature type="domain" description="CNH" evidence="9">
    <location>
        <begin position="379"/>
        <end position="670"/>
    </location>
</feature>
<protein>
    <recommendedName>
        <fullName evidence="2">non-specific serine/threonine protein kinase</fullName>
        <ecNumber evidence="2">2.7.11.1</ecNumber>
    </recommendedName>
</protein>
<dbReference type="PROSITE" id="PS00107">
    <property type="entry name" value="PROTEIN_KINASE_ATP"/>
    <property type="match status" value="1"/>
</dbReference>
<accession>A0A1Y1XQH3</accession>
<dbReference type="GO" id="GO:0035556">
    <property type="term" value="P:intracellular signal transduction"/>
    <property type="evidence" value="ECO:0007669"/>
    <property type="project" value="TreeGrafter"/>
</dbReference>
<dbReference type="InterPro" id="IPR000719">
    <property type="entry name" value="Prot_kinase_dom"/>
</dbReference>
<name>A0A1Y1XQH3_9FUNG</name>
<dbReference type="EC" id="2.7.11.1" evidence="2"/>
<keyword evidence="10" id="KW-0418">Kinase</keyword>
<reference evidence="10 11" key="2">
    <citation type="submission" date="2016-08" db="EMBL/GenBank/DDBJ databases">
        <title>Pervasive Adenine N6-methylation of Active Genes in Fungi.</title>
        <authorList>
            <consortium name="DOE Joint Genome Institute"/>
            <person name="Mondo S.J."/>
            <person name="Dannebaum R.O."/>
            <person name="Kuo R.C."/>
            <person name="Labutti K."/>
            <person name="Haridas S."/>
            <person name="Kuo A."/>
            <person name="Salamov A."/>
            <person name="Ahrendt S.R."/>
            <person name="Lipzen A."/>
            <person name="Sullivan W."/>
            <person name="Andreopoulos W.B."/>
            <person name="Clum A."/>
            <person name="Lindquist E."/>
            <person name="Daum C."/>
            <person name="Ramamoorthy G.K."/>
            <person name="Gryganskyi A."/>
            <person name="Culley D."/>
            <person name="Magnuson J.K."/>
            <person name="James T.Y."/>
            <person name="O'Malley M.A."/>
            <person name="Stajich J.E."/>
            <person name="Spatafora J.W."/>
            <person name="Visel A."/>
            <person name="Grigoriev I.V."/>
        </authorList>
    </citation>
    <scope>NUCLEOTIDE SEQUENCE [LARGE SCALE GENOMIC DNA]</scope>
    <source>
        <strain evidence="10 11">S4</strain>
    </source>
</reference>
<proteinExistence type="predicted"/>
<dbReference type="PROSITE" id="PS50219">
    <property type="entry name" value="CNH"/>
    <property type="match status" value="1"/>
</dbReference>
<feature type="compositionally biased region" description="Acidic residues" evidence="7">
    <location>
        <begin position="319"/>
        <end position="332"/>
    </location>
</feature>
<dbReference type="STRING" id="1754192.A0A1Y1XQH3"/>
<dbReference type="AlphaFoldDB" id="A0A1Y1XQH3"/>
<evidence type="ECO:0000259" key="9">
    <source>
        <dbReference type="PROSITE" id="PS50219"/>
    </source>
</evidence>
<evidence type="ECO:0000256" key="1">
    <source>
        <dbReference type="ARBA" id="ARBA00004496"/>
    </source>
</evidence>
<dbReference type="GO" id="GO:0005737">
    <property type="term" value="C:cytoplasm"/>
    <property type="evidence" value="ECO:0007669"/>
    <property type="project" value="UniProtKB-SubCell"/>
</dbReference>
<comment type="subcellular location">
    <subcellularLocation>
        <location evidence="1">Cytoplasm</location>
    </subcellularLocation>
</comment>
<evidence type="ECO:0000256" key="2">
    <source>
        <dbReference type="ARBA" id="ARBA00012513"/>
    </source>
</evidence>
<keyword evidence="3" id="KW-0963">Cytoplasm</keyword>
<dbReference type="PANTHER" id="PTHR48012">
    <property type="entry name" value="STERILE20-LIKE KINASE, ISOFORM B-RELATED"/>
    <property type="match status" value="1"/>
</dbReference>
<keyword evidence="5 6" id="KW-0067">ATP-binding</keyword>
<evidence type="ECO:0000256" key="7">
    <source>
        <dbReference type="SAM" id="MobiDB-lite"/>
    </source>
</evidence>
<dbReference type="PANTHER" id="PTHR48012:SF18">
    <property type="entry name" value="HAPPYHOUR, ISOFORM A"/>
    <property type="match status" value="1"/>
</dbReference>
<dbReference type="Pfam" id="PF00069">
    <property type="entry name" value="Pkinase"/>
    <property type="match status" value="1"/>
</dbReference>
<evidence type="ECO:0000313" key="10">
    <source>
        <dbReference type="EMBL" id="ORX87998.1"/>
    </source>
</evidence>
<dbReference type="OrthoDB" id="8693905at2759"/>
<evidence type="ECO:0000313" key="11">
    <source>
        <dbReference type="Proteomes" id="UP000193944"/>
    </source>
</evidence>
<dbReference type="GO" id="GO:0005524">
    <property type="term" value="F:ATP binding"/>
    <property type="evidence" value="ECO:0007669"/>
    <property type="project" value="UniProtKB-UniRule"/>
</dbReference>
<dbReference type="GO" id="GO:0004674">
    <property type="term" value="F:protein serine/threonine kinase activity"/>
    <property type="evidence" value="ECO:0007669"/>
    <property type="project" value="UniProtKB-EC"/>
</dbReference>
<feature type="binding site" evidence="6">
    <location>
        <position position="59"/>
    </location>
    <ligand>
        <name>ATP</name>
        <dbReference type="ChEBI" id="CHEBI:30616"/>
    </ligand>
</feature>
<feature type="non-terminal residue" evidence="10">
    <location>
        <position position="697"/>
    </location>
</feature>
<evidence type="ECO:0000256" key="5">
    <source>
        <dbReference type="ARBA" id="ARBA00022840"/>
    </source>
</evidence>
<dbReference type="SMART" id="SM00036">
    <property type="entry name" value="CNH"/>
    <property type="match status" value="1"/>
</dbReference>
<dbReference type="SUPFAM" id="SSF56112">
    <property type="entry name" value="Protein kinase-like (PK-like)"/>
    <property type="match status" value="1"/>
</dbReference>
<dbReference type="InterPro" id="IPR001180">
    <property type="entry name" value="CNH_dom"/>
</dbReference>